<keyword evidence="5" id="KW-1185">Reference proteome</keyword>
<keyword evidence="1" id="KW-0808">Transferase</keyword>
<protein>
    <recommendedName>
        <fullName evidence="3">Methyltransferase domain-containing protein</fullName>
    </recommendedName>
</protein>
<evidence type="ECO:0000313" key="4">
    <source>
        <dbReference type="EMBL" id="KAL0947681.1"/>
    </source>
</evidence>
<name>A0ABR3IWT7_9AGAR</name>
<sequence>MAQNTQQDSIGAGAHDKVVAANEAHFDNVSAKVNSIPLAQQLGRFNAGLLRSIYPFDPAKTEVMDFACGTGLIAQHLSEHCKSILGVDISQGMVDEFNRLAESLKIPRDKMSAIRTTLTGAEGELEGRKFDVIACVMAYHHFPSLSDTTRVLVHFLKPGGTLLVIDGHDSPNNDYPLWVSYWTGQAGATGGHSHEHHHEDTTKAPSKTMPENFDSIIPHKVAMSEEGMRPVFEGEGLEAFELRVSPRDECPGQAIEIFVAKGTKPITA</sequence>
<dbReference type="SUPFAM" id="SSF53335">
    <property type="entry name" value="S-adenosyl-L-methionine-dependent methyltransferases"/>
    <property type="match status" value="1"/>
</dbReference>
<dbReference type="InterPro" id="IPR029063">
    <property type="entry name" value="SAM-dependent_MTases_sf"/>
</dbReference>
<feature type="domain" description="Methyltransferase" evidence="3">
    <location>
        <begin position="63"/>
        <end position="160"/>
    </location>
</feature>
<evidence type="ECO:0000256" key="2">
    <source>
        <dbReference type="SAM" id="MobiDB-lite"/>
    </source>
</evidence>
<reference evidence="5" key="1">
    <citation type="submission" date="2024-06" db="EMBL/GenBank/DDBJ databases">
        <title>Multi-omics analyses provide insights into the biosynthesis of the anticancer antibiotic pleurotin in Hohenbuehelia grisea.</title>
        <authorList>
            <person name="Weaver J.A."/>
            <person name="Alberti F."/>
        </authorList>
    </citation>
    <scope>NUCLEOTIDE SEQUENCE [LARGE SCALE GENOMIC DNA]</scope>
    <source>
        <strain evidence="5">T-177</strain>
    </source>
</reference>
<evidence type="ECO:0000259" key="3">
    <source>
        <dbReference type="Pfam" id="PF13649"/>
    </source>
</evidence>
<dbReference type="PANTHER" id="PTHR43861">
    <property type="entry name" value="TRANS-ACONITATE 2-METHYLTRANSFERASE-RELATED"/>
    <property type="match status" value="1"/>
</dbReference>
<dbReference type="Pfam" id="PF13649">
    <property type="entry name" value="Methyltransf_25"/>
    <property type="match status" value="1"/>
</dbReference>
<accession>A0ABR3IWT7</accession>
<dbReference type="Proteomes" id="UP001556367">
    <property type="component" value="Unassembled WGS sequence"/>
</dbReference>
<comment type="caution">
    <text evidence="4">The sequence shown here is derived from an EMBL/GenBank/DDBJ whole genome shotgun (WGS) entry which is preliminary data.</text>
</comment>
<gene>
    <name evidence="4" type="ORF">HGRIS_013769</name>
</gene>
<dbReference type="PANTHER" id="PTHR43861:SF3">
    <property type="entry name" value="PUTATIVE (AFU_ORTHOLOGUE AFUA_2G14390)-RELATED"/>
    <property type="match status" value="1"/>
</dbReference>
<organism evidence="4 5">
    <name type="scientific">Hohenbuehelia grisea</name>
    <dbReference type="NCBI Taxonomy" id="104357"/>
    <lineage>
        <taxon>Eukaryota</taxon>
        <taxon>Fungi</taxon>
        <taxon>Dikarya</taxon>
        <taxon>Basidiomycota</taxon>
        <taxon>Agaricomycotina</taxon>
        <taxon>Agaricomycetes</taxon>
        <taxon>Agaricomycetidae</taxon>
        <taxon>Agaricales</taxon>
        <taxon>Pleurotineae</taxon>
        <taxon>Pleurotaceae</taxon>
        <taxon>Hohenbuehelia</taxon>
    </lineage>
</organism>
<evidence type="ECO:0000256" key="1">
    <source>
        <dbReference type="ARBA" id="ARBA00022679"/>
    </source>
</evidence>
<proteinExistence type="predicted"/>
<feature type="region of interest" description="Disordered" evidence="2">
    <location>
        <begin position="188"/>
        <end position="210"/>
    </location>
</feature>
<feature type="compositionally biased region" description="Basic and acidic residues" evidence="2">
    <location>
        <begin position="192"/>
        <end position="202"/>
    </location>
</feature>
<evidence type="ECO:0000313" key="5">
    <source>
        <dbReference type="Proteomes" id="UP001556367"/>
    </source>
</evidence>
<dbReference type="InterPro" id="IPR041698">
    <property type="entry name" value="Methyltransf_25"/>
</dbReference>
<dbReference type="EMBL" id="JASNQZ010000015">
    <property type="protein sequence ID" value="KAL0947681.1"/>
    <property type="molecule type" value="Genomic_DNA"/>
</dbReference>
<dbReference type="CDD" id="cd02440">
    <property type="entry name" value="AdoMet_MTases"/>
    <property type="match status" value="1"/>
</dbReference>
<dbReference type="Gene3D" id="3.40.50.150">
    <property type="entry name" value="Vaccinia Virus protein VP39"/>
    <property type="match status" value="1"/>
</dbReference>